<evidence type="ECO:0000256" key="3">
    <source>
        <dbReference type="ARBA" id="ARBA00022801"/>
    </source>
</evidence>
<sequence length="393" mass="42871">MAVSFSGSLPWLLSLLCVLFPPLTDSRCTSIFSFGDSIADTGNRLLDAGGNYRCARLPYGETFFHRPTGRACNGRLIVDFFAEAMGVSFLPPYLVSPLARDFWRGANFAVGGATALGTEFYRRRGYDVPWSNFSLAVQINFFKDLLPSLCSSDSECTRLLERSLFLVGEIGANDYNYGLMLLKPVEEIKSFTPWIIRTIGSAIEELISLGARTMLVPGNFPIGCFAMYLNLYGRSSSAEDYDPSTGCIKWLNELSQYYNGRLEQELNRLRLLHPHVTIIYADYYHAALDVIGPANKSVAGIGRLSLAACCGKSGEPYNFATSAMCGSRYANACEDPSAHFSWDGVHLTEAAYGAIAKGLLEGPFAAPSLTQVCSGAQIEAAIAVEDDGDAHYN</sequence>
<dbReference type="Gene3D" id="3.40.50.1110">
    <property type="entry name" value="SGNH hydrolase"/>
    <property type="match status" value="1"/>
</dbReference>
<keyword evidence="4" id="KW-0325">Glycoprotein</keyword>
<dbReference type="AlphaFoldDB" id="A0A835RGX0"/>
<dbReference type="CDD" id="cd01837">
    <property type="entry name" value="SGNH_plant_lipase_like"/>
    <property type="match status" value="1"/>
</dbReference>
<evidence type="ECO:0000256" key="1">
    <source>
        <dbReference type="ARBA" id="ARBA00008668"/>
    </source>
</evidence>
<proteinExistence type="inferred from homology"/>
<dbReference type="InterPro" id="IPR035669">
    <property type="entry name" value="SGNH_plant_lipase-like"/>
</dbReference>
<dbReference type="InterPro" id="IPR036514">
    <property type="entry name" value="SGNH_hydro_sf"/>
</dbReference>
<evidence type="ECO:0000256" key="2">
    <source>
        <dbReference type="ARBA" id="ARBA00022729"/>
    </source>
</evidence>
<dbReference type="SUPFAM" id="SSF52266">
    <property type="entry name" value="SGNH hydrolase"/>
    <property type="match status" value="1"/>
</dbReference>
<gene>
    <name evidence="6" type="ORF">HPP92_007922</name>
</gene>
<comment type="similarity">
    <text evidence="1">Belongs to the 'GDSL' lipolytic enzyme family.</text>
</comment>
<accession>A0A835RGX0</accession>
<dbReference type="PANTHER" id="PTHR22835">
    <property type="entry name" value="ZINC FINGER FYVE DOMAIN CONTAINING PROTEIN"/>
    <property type="match status" value="1"/>
</dbReference>
<evidence type="ECO:0000313" key="7">
    <source>
        <dbReference type="Proteomes" id="UP000639772"/>
    </source>
</evidence>
<dbReference type="GO" id="GO:0016788">
    <property type="term" value="F:hydrolase activity, acting on ester bonds"/>
    <property type="evidence" value="ECO:0007669"/>
    <property type="project" value="InterPro"/>
</dbReference>
<feature type="chain" id="PRO_5032564931" description="GDSL esterase/lipase" evidence="5">
    <location>
        <begin position="27"/>
        <end position="393"/>
    </location>
</feature>
<dbReference type="Pfam" id="PF00657">
    <property type="entry name" value="Lipase_GDSL"/>
    <property type="match status" value="1"/>
</dbReference>
<evidence type="ECO:0000256" key="4">
    <source>
        <dbReference type="ARBA" id="ARBA00023180"/>
    </source>
</evidence>
<protein>
    <recommendedName>
        <fullName evidence="8">GDSL esterase/lipase</fullName>
    </recommendedName>
</protein>
<comment type="caution">
    <text evidence="6">The sequence shown here is derived from an EMBL/GenBank/DDBJ whole genome shotgun (WGS) entry which is preliminary data.</text>
</comment>
<feature type="signal peptide" evidence="5">
    <location>
        <begin position="1"/>
        <end position="26"/>
    </location>
</feature>
<keyword evidence="3" id="KW-0378">Hydrolase</keyword>
<organism evidence="6 7">
    <name type="scientific">Vanilla planifolia</name>
    <name type="common">Vanilla</name>
    <dbReference type="NCBI Taxonomy" id="51239"/>
    <lineage>
        <taxon>Eukaryota</taxon>
        <taxon>Viridiplantae</taxon>
        <taxon>Streptophyta</taxon>
        <taxon>Embryophyta</taxon>
        <taxon>Tracheophyta</taxon>
        <taxon>Spermatophyta</taxon>
        <taxon>Magnoliopsida</taxon>
        <taxon>Liliopsida</taxon>
        <taxon>Asparagales</taxon>
        <taxon>Orchidaceae</taxon>
        <taxon>Vanilloideae</taxon>
        <taxon>Vanilleae</taxon>
        <taxon>Vanilla</taxon>
    </lineage>
</organism>
<evidence type="ECO:0008006" key="8">
    <source>
        <dbReference type="Google" id="ProtNLM"/>
    </source>
</evidence>
<evidence type="ECO:0000313" key="6">
    <source>
        <dbReference type="EMBL" id="KAG0491059.1"/>
    </source>
</evidence>
<reference evidence="6 7" key="1">
    <citation type="journal article" date="2020" name="Nat. Food">
        <title>A phased Vanilla planifolia genome enables genetic improvement of flavour and production.</title>
        <authorList>
            <person name="Hasing T."/>
            <person name="Tang H."/>
            <person name="Brym M."/>
            <person name="Khazi F."/>
            <person name="Huang T."/>
            <person name="Chambers A.H."/>
        </authorList>
    </citation>
    <scope>NUCLEOTIDE SEQUENCE [LARGE SCALE GENOMIC DNA]</scope>
    <source>
        <tissue evidence="6">Leaf</tissue>
    </source>
</reference>
<name>A0A835RGX0_VANPL</name>
<keyword evidence="2 5" id="KW-0732">Signal</keyword>
<dbReference type="OrthoDB" id="1600564at2759"/>
<dbReference type="EMBL" id="JADCNM010000003">
    <property type="protein sequence ID" value="KAG0491059.1"/>
    <property type="molecule type" value="Genomic_DNA"/>
</dbReference>
<dbReference type="Proteomes" id="UP000639772">
    <property type="component" value="Chromosome 3"/>
</dbReference>
<dbReference type="InterPro" id="IPR001087">
    <property type="entry name" value="GDSL"/>
</dbReference>
<dbReference type="PANTHER" id="PTHR22835:SF663">
    <property type="entry name" value="LIPASE-LIKE"/>
    <property type="match status" value="1"/>
</dbReference>
<evidence type="ECO:0000256" key="5">
    <source>
        <dbReference type="SAM" id="SignalP"/>
    </source>
</evidence>